<sequence>MNNVSTYAEFPIRKIVVAMMGAAIIAIFLTAFFTGANAPFEHQAGQKKTGQSDEMSELAPLMARIKANPQDADALIGLAEIFSRSKDWQKSEHFWSKVVELDPKNIGAHYHRGFTLIQLERYAEAIAEYEFILQAQPESPQALYYLGAINKYGLQKPDEAKKFFQQALALKPEDRELVMAIENELAETK</sequence>
<dbReference type="InterPro" id="IPR019734">
    <property type="entry name" value="TPR_rpt"/>
</dbReference>
<dbReference type="InterPro" id="IPR011990">
    <property type="entry name" value="TPR-like_helical_dom_sf"/>
</dbReference>
<dbReference type="Pfam" id="PF13174">
    <property type="entry name" value="TPR_6"/>
    <property type="match status" value="1"/>
</dbReference>
<keyword evidence="1" id="KW-0677">Repeat</keyword>
<dbReference type="PROSITE" id="PS50005">
    <property type="entry name" value="TPR"/>
    <property type="match status" value="2"/>
</dbReference>
<dbReference type="InterPro" id="IPR051685">
    <property type="entry name" value="Ycf3/AcsC/BcsC/TPR_MFPF"/>
</dbReference>
<reference evidence="6" key="1">
    <citation type="submission" date="2016-10" db="EMBL/GenBank/DDBJ databases">
        <authorList>
            <person name="Varghese N."/>
            <person name="Submissions S."/>
        </authorList>
    </citation>
    <scope>NUCLEOTIDE SEQUENCE [LARGE SCALE GENOMIC DNA]</scope>
    <source>
        <strain evidence="6">DSM 5918</strain>
    </source>
</reference>
<protein>
    <submittedName>
        <fullName evidence="5">Tetratricopeptide repeat-containing protein</fullName>
    </submittedName>
</protein>
<dbReference type="Gene3D" id="1.25.40.10">
    <property type="entry name" value="Tetratricopeptide repeat domain"/>
    <property type="match status" value="1"/>
</dbReference>
<dbReference type="AlphaFoldDB" id="A0A1I3V165"/>
<dbReference type="STRING" id="52560.SAMN04488082_1097"/>
<proteinExistence type="predicted"/>
<accession>A0A1I3V165</accession>
<dbReference type="SMART" id="SM00028">
    <property type="entry name" value="TPR"/>
    <property type="match status" value="3"/>
</dbReference>
<keyword evidence="6" id="KW-1185">Reference proteome</keyword>
<feature type="transmembrane region" description="Helical" evidence="4">
    <location>
        <begin position="15"/>
        <end position="38"/>
    </location>
</feature>
<evidence type="ECO:0000256" key="4">
    <source>
        <dbReference type="SAM" id="Phobius"/>
    </source>
</evidence>
<evidence type="ECO:0000256" key="1">
    <source>
        <dbReference type="ARBA" id="ARBA00022737"/>
    </source>
</evidence>
<evidence type="ECO:0000256" key="3">
    <source>
        <dbReference type="PROSITE-ProRule" id="PRU00339"/>
    </source>
</evidence>
<dbReference type="PANTHER" id="PTHR44943">
    <property type="entry name" value="CELLULOSE SYNTHASE OPERON PROTEIN C"/>
    <property type="match status" value="1"/>
</dbReference>
<feature type="repeat" description="TPR" evidence="3">
    <location>
        <begin position="106"/>
        <end position="139"/>
    </location>
</feature>
<feature type="repeat" description="TPR" evidence="3">
    <location>
        <begin position="72"/>
        <end position="105"/>
    </location>
</feature>
<dbReference type="OrthoDB" id="5459082at2"/>
<dbReference type="EMBL" id="FORX01000009">
    <property type="protein sequence ID" value="SFJ88653.1"/>
    <property type="molecule type" value="Genomic_DNA"/>
</dbReference>
<keyword evidence="4" id="KW-1133">Transmembrane helix</keyword>
<dbReference type="Pfam" id="PF12895">
    <property type="entry name" value="ANAPC3"/>
    <property type="match status" value="1"/>
</dbReference>
<dbReference type="Proteomes" id="UP000198635">
    <property type="component" value="Unassembled WGS sequence"/>
</dbReference>
<keyword evidence="4" id="KW-0812">Transmembrane</keyword>
<dbReference type="RefSeq" id="WP_092374852.1">
    <property type="nucleotide sequence ID" value="NZ_FORX01000009.1"/>
</dbReference>
<organism evidence="5 6">
    <name type="scientific">Desulfomicrobium apsheronum</name>
    <dbReference type="NCBI Taxonomy" id="52560"/>
    <lineage>
        <taxon>Bacteria</taxon>
        <taxon>Pseudomonadati</taxon>
        <taxon>Thermodesulfobacteriota</taxon>
        <taxon>Desulfovibrionia</taxon>
        <taxon>Desulfovibrionales</taxon>
        <taxon>Desulfomicrobiaceae</taxon>
        <taxon>Desulfomicrobium</taxon>
    </lineage>
</organism>
<dbReference type="SUPFAM" id="SSF48452">
    <property type="entry name" value="TPR-like"/>
    <property type="match status" value="1"/>
</dbReference>
<keyword evidence="4" id="KW-0472">Membrane</keyword>
<gene>
    <name evidence="5" type="ORF">SAMN04488082_1097</name>
</gene>
<name>A0A1I3V165_9BACT</name>
<evidence type="ECO:0000313" key="6">
    <source>
        <dbReference type="Proteomes" id="UP000198635"/>
    </source>
</evidence>
<keyword evidence="2 3" id="KW-0802">TPR repeat</keyword>
<evidence type="ECO:0000313" key="5">
    <source>
        <dbReference type="EMBL" id="SFJ88653.1"/>
    </source>
</evidence>
<evidence type="ECO:0000256" key="2">
    <source>
        <dbReference type="ARBA" id="ARBA00022803"/>
    </source>
</evidence>
<dbReference type="PANTHER" id="PTHR44943:SF8">
    <property type="entry name" value="TPR REPEAT-CONTAINING PROTEIN MJ0263"/>
    <property type="match status" value="1"/>
</dbReference>